<accession>A0A5J9UF20</accession>
<dbReference type="CDD" id="cd18000">
    <property type="entry name" value="DEXHc_ERCC6"/>
    <property type="match status" value="1"/>
</dbReference>
<dbReference type="SUPFAM" id="SSF52540">
    <property type="entry name" value="P-loop containing nucleoside triphosphate hydrolases"/>
    <property type="match status" value="2"/>
</dbReference>
<dbReference type="Gene3D" id="3.40.50.300">
    <property type="entry name" value="P-loop containing nucleotide triphosphate hydrolases"/>
    <property type="match status" value="1"/>
</dbReference>
<dbReference type="PANTHER" id="PTHR45629:SF7">
    <property type="entry name" value="DNA EXCISION REPAIR PROTEIN ERCC-6-RELATED"/>
    <property type="match status" value="1"/>
</dbReference>
<dbReference type="CDD" id="cd18793">
    <property type="entry name" value="SF2_C_SNF"/>
    <property type="match status" value="1"/>
</dbReference>
<keyword evidence="5" id="KW-0378">Hydrolase</keyword>
<evidence type="ECO:0000256" key="9">
    <source>
        <dbReference type="ARBA" id="ARBA00023125"/>
    </source>
</evidence>
<dbReference type="Gramene" id="TVU22335">
    <property type="protein sequence ID" value="TVU22335"/>
    <property type="gene ID" value="EJB05_32021"/>
</dbReference>
<dbReference type="InterPro" id="IPR038718">
    <property type="entry name" value="SNF2-like_sf"/>
</dbReference>
<evidence type="ECO:0000256" key="2">
    <source>
        <dbReference type="ARBA" id="ARBA00007025"/>
    </source>
</evidence>
<feature type="compositionally biased region" description="Basic residues" evidence="15">
    <location>
        <begin position="188"/>
        <end position="209"/>
    </location>
</feature>
<feature type="compositionally biased region" description="Basic residues" evidence="15">
    <location>
        <begin position="335"/>
        <end position="352"/>
    </location>
</feature>
<dbReference type="Pfam" id="PF25875">
    <property type="entry name" value="WHD_Rad26_CSB"/>
    <property type="match status" value="1"/>
</dbReference>
<evidence type="ECO:0000256" key="4">
    <source>
        <dbReference type="ARBA" id="ARBA00022763"/>
    </source>
</evidence>
<feature type="region of interest" description="Disordered" evidence="15">
    <location>
        <begin position="39"/>
        <end position="76"/>
    </location>
</feature>
<keyword evidence="6" id="KW-0347">Helicase</keyword>
<evidence type="ECO:0000256" key="7">
    <source>
        <dbReference type="ARBA" id="ARBA00022840"/>
    </source>
</evidence>
<feature type="region of interest" description="Disordered" evidence="15">
    <location>
        <begin position="98"/>
        <end position="135"/>
    </location>
</feature>
<dbReference type="InterPro" id="IPR058951">
    <property type="entry name" value="WHD_Rad26_CSB-like"/>
</dbReference>
<feature type="non-terminal residue" evidence="18">
    <location>
        <position position="1"/>
    </location>
</feature>
<evidence type="ECO:0000256" key="1">
    <source>
        <dbReference type="ARBA" id="ARBA00004123"/>
    </source>
</evidence>
<evidence type="ECO:0000256" key="8">
    <source>
        <dbReference type="ARBA" id="ARBA00023015"/>
    </source>
</evidence>
<evidence type="ECO:0000313" key="18">
    <source>
        <dbReference type="EMBL" id="TVU22335.1"/>
    </source>
</evidence>
<feature type="region of interest" description="Disordered" evidence="15">
    <location>
        <begin position="1037"/>
        <end position="1094"/>
    </location>
</feature>
<keyword evidence="4" id="KW-0227">DNA damage</keyword>
<dbReference type="CDD" id="cd22254">
    <property type="entry name" value="CSB_WHD"/>
    <property type="match status" value="1"/>
</dbReference>
<dbReference type="InterPro" id="IPR050496">
    <property type="entry name" value="SNF2_RAD54_helicase_repair"/>
</dbReference>
<dbReference type="GO" id="GO:0004386">
    <property type="term" value="F:helicase activity"/>
    <property type="evidence" value="ECO:0007669"/>
    <property type="project" value="UniProtKB-KW"/>
</dbReference>
<evidence type="ECO:0000256" key="3">
    <source>
        <dbReference type="ARBA" id="ARBA00022741"/>
    </source>
</evidence>
<evidence type="ECO:0000256" key="14">
    <source>
        <dbReference type="ARBA" id="ARBA00062988"/>
    </source>
</evidence>
<reference evidence="18 19" key="1">
    <citation type="journal article" date="2019" name="Sci. Rep.">
        <title>A high-quality genome of Eragrostis curvula grass provides insights into Poaceae evolution and supports new strategies to enhance forage quality.</title>
        <authorList>
            <person name="Carballo J."/>
            <person name="Santos B.A.C.M."/>
            <person name="Zappacosta D."/>
            <person name="Garbus I."/>
            <person name="Selva J.P."/>
            <person name="Gallo C.A."/>
            <person name="Diaz A."/>
            <person name="Albertini E."/>
            <person name="Caccamo M."/>
            <person name="Echenique V."/>
        </authorList>
    </citation>
    <scope>NUCLEOTIDE SEQUENCE [LARGE SCALE GENOMIC DNA]</scope>
    <source>
        <strain evidence="19">cv. Victoria</strain>
        <tissue evidence="18">Leaf</tissue>
    </source>
</reference>
<sequence length="1219" mass="135798">MDEEDDDQRLLHSLGVTSANIEDIEKKILSQASHRLCPSAHWQTSGAQTDPKRDDEPGTSADVNERSNVTPEADAQAKLQQKLRAVQLEIDAVASTIKGAKRAAGKQIDSSDSGDAKDKKKQRPNQTVQDDPQGGALQQALATERLKSLKKAKVQIQKEILQSDPSASVSDNQKDKMLAMLVEEEPRRKKKPLKPPVGHKKMSTPRLKTKTYNDDDDFDAVLDGASAGFMETEREELIRKGLLTPFHKLKGFEKRVELPGPSHRQDPAEQAEEAMEASRIARVAQSMQQIAQSRPTTKLLDAESLPRLDAPTAPFQRLGRPLKRPLSPSSEEHERKRRRNKTKRPLPGKKWTKANSVKESLLDDEDVGDTGTSVSEDEDQEAEDVDGSGPVILEGGLKIPGTLYEQLFDYQKVGVQWLWELHCQRAGGIIGDEMGLGKTVQVLSFLGSLHNSGMYKPSIVICPVTLLQQWRREAKRWYPKFKVEILHDSANGSSKKSKAYSDSDSEASWDSDQEQVTRAKPAKKWDDLISRVINSGSGLLLTTYEQLRILGEKLLDIEWGYAVLDEGHRIRNPNAEITLVCKQLQTVHRIIMTGAPIQNKLSELWSLFDFVFPGKLGVLPVFETEFSVPITVGGYANATPLQVSTAYRCAVVLRDLIMPYLLRRMKADVNAQLPKKTEHVLFCSLTQEQRATYRAFLASSEVEQIFDGNRNSLYGIDVLRKICNHPDLLEREHAAQNPDYGNPERSGKMKVVEQVLRVWKDQGHRVLIFAQTQQMLDILENFLSICDYQYRRMDGLTPPKQRMALIDEFNNTDEIFVFILTTKVGGLGTNLTGANRIIIYDPDWNPSTDMQARERAWRIGQTKDVTVYRLITRGTIEEKVYHRQIYKHFLTNKVLKNPQQKRFFKARDMKDLFTLQDDNVSGSTETSNIFSQLSEDVNIGVLNEGQQNHVRVASALPATSEAEPSSGGNGSVVQNSDQADEESNILKSLFDAQGIHSAINHDAIMNANDDQKLRLEAEASQVAQRAAEALRQSRMLRSRDSFSVPTWTGRSGAAGGPSSVRRKFGSTINSQLISSSQSSESSSSRGQSLQVGAQNGKALSSAELLARIRGTREGAASDALEHQLNLGATSNQITSPSGNGRTSNCSNRSMIVQPEVLIRQLCTFIQQNGGSASSASITEHFKSRIQSKDMLLFKNLLKEIATLQRGANGAMWVLKPDYE</sequence>
<dbReference type="InterPro" id="IPR027417">
    <property type="entry name" value="P-loop_NTPase"/>
</dbReference>
<comment type="subunit">
    <text evidence="14">Homodimer. Binds DNA.</text>
</comment>
<keyword evidence="8" id="KW-0805">Transcription regulation</keyword>
<comment type="caution">
    <text evidence="18">The sequence shown here is derived from an EMBL/GenBank/DDBJ whole genome shotgun (WGS) entry which is preliminary data.</text>
</comment>
<evidence type="ECO:0000256" key="10">
    <source>
        <dbReference type="ARBA" id="ARBA00023163"/>
    </source>
</evidence>
<dbReference type="EMBL" id="RWGY01000026">
    <property type="protein sequence ID" value="TVU22335.1"/>
    <property type="molecule type" value="Genomic_DNA"/>
</dbReference>
<dbReference type="PROSITE" id="PS51192">
    <property type="entry name" value="HELICASE_ATP_BIND_1"/>
    <property type="match status" value="1"/>
</dbReference>
<feature type="domain" description="Helicase ATP-binding" evidence="16">
    <location>
        <begin position="419"/>
        <end position="614"/>
    </location>
</feature>
<dbReference type="Pfam" id="PF00271">
    <property type="entry name" value="Helicase_C"/>
    <property type="match status" value="1"/>
</dbReference>
<dbReference type="InterPro" id="IPR000330">
    <property type="entry name" value="SNF2_N"/>
</dbReference>
<keyword evidence="9" id="KW-0238">DNA-binding</keyword>
<dbReference type="InterPro" id="IPR049730">
    <property type="entry name" value="SNF2/RAD54-like_C"/>
</dbReference>
<keyword evidence="10" id="KW-0804">Transcription</keyword>
<evidence type="ECO:0000256" key="5">
    <source>
        <dbReference type="ARBA" id="ARBA00022801"/>
    </source>
</evidence>
<organism evidence="18 19">
    <name type="scientific">Eragrostis curvula</name>
    <name type="common">weeping love grass</name>
    <dbReference type="NCBI Taxonomy" id="38414"/>
    <lineage>
        <taxon>Eukaryota</taxon>
        <taxon>Viridiplantae</taxon>
        <taxon>Streptophyta</taxon>
        <taxon>Embryophyta</taxon>
        <taxon>Tracheophyta</taxon>
        <taxon>Spermatophyta</taxon>
        <taxon>Magnoliopsida</taxon>
        <taxon>Liliopsida</taxon>
        <taxon>Poales</taxon>
        <taxon>Poaceae</taxon>
        <taxon>PACMAD clade</taxon>
        <taxon>Chloridoideae</taxon>
        <taxon>Eragrostideae</taxon>
        <taxon>Eragrostidinae</taxon>
        <taxon>Eragrostis</taxon>
    </lineage>
</organism>
<gene>
    <name evidence="18" type="ORF">EJB05_32021</name>
</gene>
<dbReference type="SMART" id="SM00490">
    <property type="entry name" value="HELICc"/>
    <property type="match status" value="1"/>
</dbReference>
<dbReference type="Gene3D" id="3.40.50.10810">
    <property type="entry name" value="Tandem AAA-ATPase domain"/>
    <property type="match status" value="1"/>
</dbReference>
<feature type="region of interest" description="Disordered" evidence="15">
    <location>
        <begin position="958"/>
        <end position="978"/>
    </location>
</feature>
<dbReference type="GO" id="GO:0006283">
    <property type="term" value="P:transcription-coupled nucleotide-excision repair"/>
    <property type="evidence" value="ECO:0007669"/>
    <property type="project" value="TreeGrafter"/>
</dbReference>
<keyword evidence="11" id="KW-0234">DNA repair</keyword>
<evidence type="ECO:0000259" key="17">
    <source>
        <dbReference type="PROSITE" id="PS51194"/>
    </source>
</evidence>
<dbReference type="GO" id="GO:0005524">
    <property type="term" value="F:ATP binding"/>
    <property type="evidence" value="ECO:0007669"/>
    <property type="project" value="UniProtKB-KW"/>
</dbReference>
<evidence type="ECO:0000256" key="11">
    <source>
        <dbReference type="ARBA" id="ARBA00023204"/>
    </source>
</evidence>
<feature type="compositionally biased region" description="Polar residues" evidence="15">
    <location>
        <begin position="285"/>
        <end position="296"/>
    </location>
</feature>
<dbReference type="FunFam" id="3.40.50.300:FF:000863">
    <property type="entry name" value="DNA excision repair protein ERCC-6"/>
    <property type="match status" value="1"/>
</dbReference>
<evidence type="ECO:0000256" key="13">
    <source>
        <dbReference type="ARBA" id="ARBA00058253"/>
    </source>
</evidence>
<feature type="region of interest" description="Disordered" evidence="15">
    <location>
        <begin position="492"/>
        <end position="518"/>
    </location>
</feature>
<comment type="subcellular location">
    <subcellularLocation>
        <location evidence="1">Nucleus</location>
    </subcellularLocation>
</comment>
<evidence type="ECO:0000259" key="16">
    <source>
        <dbReference type="PROSITE" id="PS51192"/>
    </source>
</evidence>
<name>A0A5J9UF20_9POAL</name>
<dbReference type="AlphaFoldDB" id="A0A5J9UF20"/>
<dbReference type="InterPro" id="IPR014001">
    <property type="entry name" value="Helicase_ATP-bd"/>
</dbReference>
<dbReference type="GO" id="GO:0008094">
    <property type="term" value="F:ATP-dependent activity, acting on DNA"/>
    <property type="evidence" value="ECO:0007669"/>
    <property type="project" value="TreeGrafter"/>
</dbReference>
<dbReference type="SMART" id="SM00487">
    <property type="entry name" value="DEXDc"/>
    <property type="match status" value="1"/>
</dbReference>
<keyword evidence="3" id="KW-0547">Nucleotide-binding</keyword>
<dbReference type="GO" id="GO:0003677">
    <property type="term" value="F:DNA binding"/>
    <property type="evidence" value="ECO:0007669"/>
    <property type="project" value="UniProtKB-KW"/>
</dbReference>
<feature type="domain" description="Helicase C-terminal" evidence="17">
    <location>
        <begin position="751"/>
        <end position="910"/>
    </location>
</feature>
<comment type="similarity">
    <text evidence="2">Belongs to the SNF2/RAD54 helicase family.</text>
</comment>
<evidence type="ECO:0000313" key="19">
    <source>
        <dbReference type="Proteomes" id="UP000324897"/>
    </source>
</evidence>
<feature type="compositionally biased region" description="Acidic residues" evidence="15">
    <location>
        <begin position="375"/>
        <end position="386"/>
    </location>
</feature>
<protein>
    <recommendedName>
        <fullName evidence="20">Protein CHROMATIN REMODELING 8</fullName>
    </recommendedName>
</protein>
<feature type="region of interest" description="Disordered" evidence="15">
    <location>
        <begin position="254"/>
        <end position="391"/>
    </location>
</feature>
<proteinExistence type="inferred from homology"/>
<dbReference type="FunFam" id="3.40.50.10810:FF:000034">
    <property type="entry name" value="Protein CHROMATIN REMODELING 8"/>
    <property type="match status" value="1"/>
</dbReference>
<feature type="region of interest" description="Disordered" evidence="15">
    <location>
        <begin position="182"/>
        <end position="219"/>
    </location>
</feature>
<evidence type="ECO:0008006" key="20">
    <source>
        <dbReference type="Google" id="ProtNLM"/>
    </source>
</evidence>
<keyword evidence="12" id="KW-0539">Nucleus</keyword>
<dbReference type="GO" id="GO:0005634">
    <property type="term" value="C:nucleus"/>
    <property type="evidence" value="ECO:0007669"/>
    <property type="project" value="UniProtKB-SubCell"/>
</dbReference>
<dbReference type="Pfam" id="PF00176">
    <property type="entry name" value="SNF2-rel_dom"/>
    <property type="match status" value="1"/>
</dbReference>
<dbReference type="PANTHER" id="PTHR45629">
    <property type="entry name" value="SNF2/RAD54 FAMILY MEMBER"/>
    <property type="match status" value="1"/>
</dbReference>
<keyword evidence="19" id="KW-1185">Reference proteome</keyword>
<dbReference type="OrthoDB" id="413460at2759"/>
<dbReference type="Proteomes" id="UP000324897">
    <property type="component" value="Unassembled WGS sequence"/>
</dbReference>
<keyword evidence="7" id="KW-0067">ATP-binding</keyword>
<evidence type="ECO:0000256" key="15">
    <source>
        <dbReference type="SAM" id="MobiDB-lite"/>
    </source>
</evidence>
<feature type="compositionally biased region" description="Low complexity" evidence="15">
    <location>
        <begin position="1070"/>
        <end position="1090"/>
    </location>
</feature>
<dbReference type="GO" id="GO:0016787">
    <property type="term" value="F:hydrolase activity"/>
    <property type="evidence" value="ECO:0007669"/>
    <property type="project" value="UniProtKB-KW"/>
</dbReference>
<evidence type="ECO:0000256" key="6">
    <source>
        <dbReference type="ARBA" id="ARBA00022806"/>
    </source>
</evidence>
<comment type="function">
    <text evidence="13">Essential factor involved in transcription-coupled nucleotide excision repair (TCR) which allows RNA polymerase II-blocking lesions to be rapidly removed from the transcribed strand of active genes. Upon DNA-binding, it locally modifies DNA conformation by wrapping the DNA around itself, thereby modifying the interface between stalled RNA polymerase II and DNA. It is required for transcription-coupled repair complex formation.</text>
</comment>
<evidence type="ECO:0000256" key="12">
    <source>
        <dbReference type="ARBA" id="ARBA00023242"/>
    </source>
</evidence>
<feature type="compositionally biased region" description="Basic and acidic residues" evidence="15">
    <location>
        <begin position="254"/>
        <end position="267"/>
    </location>
</feature>
<feature type="compositionally biased region" description="Acidic residues" evidence="15">
    <location>
        <begin position="503"/>
        <end position="513"/>
    </location>
</feature>
<dbReference type="InterPro" id="IPR001650">
    <property type="entry name" value="Helicase_C-like"/>
</dbReference>
<dbReference type="PROSITE" id="PS51194">
    <property type="entry name" value="HELICASE_CTER"/>
    <property type="match status" value="1"/>
</dbReference>